<reference evidence="2 3" key="1">
    <citation type="journal article" date="2013" name="Nat. Genet.">
        <title>The genome of the hydatid tapeworm Echinococcus granulosus.</title>
        <authorList>
            <person name="Zheng H."/>
            <person name="Zhang W."/>
            <person name="Zhang L."/>
            <person name="Zhang Z."/>
            <person name="Li J."/>
            <person name="Lu G."/>
            <person name="Zhu Y."/>
            <person name="Wang Y."/>
            <person name="Huang Y."/>
            <person name="Liu J."/>
            <person name="Kang H."/>
            <person name="Chen J."/>
            <person name="Wang L."/>
            <person name="Chen A."/>
            <person name="Yu S."/>
            <person name="Gao Z."/>
            <person name="Jin L."/>
            <person name="Gu W."/>
            <person name="Wang Z."/>
            <person name="Zhao L."/>
            <person name="Shi B."/>
            <person name="Wen H."/>
            <person name="Lin R."/>
            <person name="Jones M.K."/>
            <person name="Brejova B."/>
            <person name="Vinar T."/>
            <person name="Zhao G."/>
            <person name="McManus D.P."/>
            <person name="Chen Z."/>
            <person name="Zhou Y."/>
            <person name="Wang S."/>
        </authorList>
    </citation>
    <scope>NUCLEOTIDE SEQUENCE [LARGE SCALE GENOMIC DNA]</scope>
</reference>
<accession>W6UI26</accession>
<dbReference type="AlphaFoldDB" id="W6UI26"/>
<sequence>MISDAKKMKLEDEEERSRMAVKNVLVDCIYTTQGKVESEESGFPLARLLQRLPKRTQHQSCDKWGLRESAIEFAESEVVSAWVTTQQCNEGIRPRENVVFDADTVFTTAFSHRKRVCLHLRILQKRNVSPPCKMGERTLSSTYHFTHHETRSTLLCNALLVTLSTLTSQPIILIASFNMYLRCSPFTVTSTSPLTRCCTSPPPPPPPLSSNRQPTQDASHSTLPLHTL</sequence>
<name>W6UI26_ECHGR</name>
<dbReference type="Gene3D" id="1.20.1270.10">
    <property type="match status" value="1"/>
</dbReference>
<keyword evidence="3" id="KW-1185">Reference proteome</keyword>
<dbReference type="CTD" id="36340251"/>
<evidence type="ECO:0000313" key="2">
    <source>
        <dbReference type="EMBL" id="EUB60703.1"/>
    </source>
</evidence>
<dbReference type="GeneID" id="36340251"/>
<dbReference type="EMBL" id="APAU02000028">
    <property type="protein sequence ID" value="EUB60703.1"/>
    <property type="molecule type" value="Genomic_DNA"/>
</dbReference>
<dbReference type="Proteomes" id="UP000019149">
    <property type="component" value="Unassembled WGS sequence"/>
</dbReference>
<proteinExistence type="predicted"/>
<gene>
    <name evidence="2" type="ORF">EGR_04536</name>
</gene>
<feature type="region of interest" description="Disordered" evidence="1">
    <location>
        <begin position="191"/>
        <end position="228"/>
    </location>
</feature>
<dbReference type="KEGG" id="egl:EGR_04536"/>
<dbReference type="RefSeq" id="XP_024351899.1">
    <property type="nucleotide sequence ID" value="XM_024493785.1"/>
</dbReference>
<feature type="compositionally biased region" description="Polar residues" evidence="1">
    <location>
        <begin position="216"/>
        <end position="228"/>
    </location>
</feature>
<evidence type="ECO:0000313" key="3">
    <source>
        <dbReference type="Proteomes" id="UP000019149"/>
    </source>
</evidence>
<comment type="caution">
    <text evidence="2">The sequence shown here is derived from an EMBL/GenBank/DDBJ whole genome shotgun (WGS) entry which is preliminary data.</text>
</comment>
<evidence type="ECO:0000256" key="1">
    <source>
        <dbReference type="SAM" id="MobiDB-lite"/>
    </source>
</evidence>
<protein>
    <submittedName>
        <fullName evidence="2">Uncharacterized protein</fullName>
    </submittedName>
</protein>
<dbReference type="InterPro" id="IPR029048">
    <property type="entry name" value="HSP70_C_sf"/>
</dbReference>
<organism evidence="2 3">
    <name type="scientific">Echinococcus granulosus</name>
    <name type="common">Hydatid tapeworm</name>
    <dbReference type="NCBI Taxonomy" id="6210"/>
    <lineage>
        <taxon>Eukaryota</taxon>
        <taxon>Metazoa</taxon>
        <taxon>Spiralia</taxon>
        <taxon>Lophotrochozoa</taxon>
        <taxon>Platyhelminthes</taxon>
        <taxon>Cestoda</taxon>
        <taxon>Eucestoda</taxon>
        <taxon>Cyclophyllidea</taxon>
        <taxon>Taeniidae</taxon>
        <taxon>Echinococcus</taxon>
        <taxon>Echinococcus granulosus group</taxon>
    </lineage>
</organism>